<dbReference type="RefSeq" id="XP_044550324.1">
    <property type="nucleotide sequence ID" value="XM_044692232.1"/>
</dbReference>
<proteinExistence type="predicted"/>
<dbReference type="PROSITE" id="PS00175">
    <property type="entry name" value="PG_MUTASE"/>
    <property type="match status" value="1"/>
</dbReference>
<keyword evidence="1" id="KW-0547">Nucleotide-binding</keyword>
<evidence type="ECO:0000256" key="3">
    <source>
        <dbReference type="SAM" id="MobiDB-lite"/>
    </source>
</evidence>
<dbReference type="PRINTS" id="PR00991">
    <property type="entry name" value="6PFRUCTKNASE"/>
</dbReference>
<evidence type="ECO:0000313" key="6">
    <source>
        <dbReference type="Proteomes" id="UP000816034"/>
    </source>
</evidence>
<dbReference type="Gene3D" id="3.40.50.1240">
    <property type="entry name" value="Phosphoglycerate mutase-like"/>
    <property type="match status" value="1"/>
</dbReference>
<dbReference type="FunFam" id="3.40.50.1240:FF:000006">
    <property type="entry name" value="6-phosphofructo-2-kinase/fructose-2, 6-bisphosphatase"/>
    <property type="match status" value="1"/>
</dbReference>
<feature type="domain" description="6-phosphofructo-2-kinase" evidence="4">
    <location>
        <begin position="76"/>
        <end position="164"/>
    </location>
</feature>
<dbReference type="FunFam" id="3.40.50.300:FF:000644">
    <property type="entry name" value="GpmB, Fructose-2,6-bisphosphatase"/>
    <property type="match status" value="1"/>
</dbReference>
<dbReference type="GeneID" id="68095233"/>
<feature type="domain" description="6-phosphofructo-2-kinase" evidence="4">
    <location>
        <begin position="185"/>
        <end position="321"/>
    </location>
</feature>
<dbReference type="InterPro" id="IPR029033">
    <property type="entry name" value="His_PPase_superfam"/>
</dbReference>
<gene>
    <name evidence="5" type="ORF">C9374_002778</name>
</gene>
<dbReference type="Proteomes" id="UP000816034">
    <property type="component" value="Unassembled WGS sequence"/>
</dbReference>
<feature type="region of interest" description="Disordered" evidence="3">
    <location>
        <begin position="1"/>
        <end position="26"/>
    </location>
</feature>
<dbReference type="InterPro" id="IPR013078">
    <property type="entry name" value="His_Pase_superF_clade-1"/>
</dbReference>
<dbReference type="GO" id="GO:0006003">
    <property type="term" value="P:fructose 2,6-bisphosphate metabolic process"/>
    <property type="evidence" value="ECO:0007669"/>
    <property type="project" value="InterPro"/>
</dbReference>
<dbReference type="InterPro" id="IPR001345">
    <property type="entry name" value="PG/BPGM_mutase_AS"/>
</dbReference>
<dbReference type="PIRSF" id="PIRSF000709">
    <property type="entry name" value="6PFK_2-Ptase"/>
    <property type="match status" value="1"/>
</dbReference>
<name>A0AA88GP95_NAELO</name>
<dbReference type="SUPFAM" id="SSF52540">
    <property type="entry name" value="P-loop containing nucleoside triphosphate hydrolases"/>
    <property type="match status" value="1"/>
</dbReference>
<dbReference type="GO" id="GO:0003873">
    <property type="term" value="F:6-phosphofructo-2-kinase activity"/>
    <property type="evidence" value="ECO:0007669"/>
    <property type="project" value="InterPro"/>
</dbReference>
<dbReference type="SUPFAM" id="SSF53254">
    <property type="entry name" value="Phosphoglycerate mutase-like"/>
    <property type="match status" value="1"/>
</dbReference>
<dbReference type="CDD" id="cd07067">
    <property type="entry name" value="HP_PGM_like"/>
    <property type="match status" value="1"/>
</dbReference>
<dbReference type="SMART" id="SM00855">
    <property type="entry name" value="PGAM"/>
    <property type="match status" value="1"/>
</dbReference>
<dbReference type="PANTHER" id="PTHR10606:SF44">
    <property type="entry name" value="6-PHOSPHOFRUCTO 2-KINASE_FRUCTOSE 2,6-BISPHOSPHATASE LONG FORM"/>
    <property type="match status" value="1"/>
</dbReference>
<dbReference type="Pfam" id="PF01591">
    <property type="entry name" value="6PF2K"/>
    <property type="match status" value="2"/>
</dbReference>
<dbReference type="InterPro" id="IPR013079">
    <property type="entry name" value="6Phosfructo_kin"/>
</dbReference>
<evidence type="ECO:0000259" key="4">
    <source>
        <dbReference type="Pfam" id="PF01591"/>
    </source>
</evidence>
<dbReference type="PANTHER" id="PTHR10606">
    <property type="entry name" value="6-PHOSPHOFRUCTO-2-KINASE/FRUCTOSE-2,6-BISPHOSPHATASE"/>
    <property type="match status" value="1"/>
</dbReference>
<reference evidence="5 6" key="1">
    <citation type="journal article" date="2018" name="BMC Genomics">
        <title>The genome of Naegleria lovaniensis, the basis for a comparative approach to unravel pathogenicity factors of the human pathogenic amoeba N. fowleri.</title>
        <authorList>
            <person name="Liechti N."/>
            <person name="Schurch N."/>
            <person name="Bruggmann R."/>
            <person name="Wittwer M."/>
        </authorList>
    </citation>
    <scope>NUCLEOTIDE SEQUENCE [LARGE SCALE GENOMIC DNA]</scope>
    <source>
        <strain evidence="5 6">ATCC 30569</strain>
    </source>
</reference>
<sequence length="548" mass="63602">MSEQGAPTQDGSLNASTPHKTLPPLRRNDSFAYHELANPQILPSTPITLHQEEDGIASLSCSDNVQHNIQRRKNNQSPSKHYVIVMVGLPARGKSYIARQLAKYLNWLNIDCKVFNAGEKRRELLGSGQSSSFWDTANKEGQEQRKRIGMITLHELADWLEQEEPEQSKAQIYGSGNYAEEYIKRELKCGIFDATNTTIERREMIIKYLTDPTQRKYPLELSHIIFVESICDLQEIIEGNIRDIKTKSADYKGVPSEEAIKDFIQRMKAYEKVYETICDEKEGKLSYIKMINVGNKFILNRIGGYVPGKVNQCLMNIHLTPRVIWLSRHGESMDNIKGLLGGDSNLSDRGLCYSKVLYEFVKKKQEERKTQEISIDKPPLDNMMVWTSLLKRTQQTSQHFKKDDDFRVVRWRCLNELDAGVCEGYTYERIKEEMPHEYLAREADKFRYRPQNGESYLDMIYRIEPAITELERQRCPLLIIGHQAVNRILYSYLTGNRPETCTRIPIPLHTVIEIIPNAYGYEEHRYDLNDEVQREYELFLQKTGQNNL</sequence>
<keyword evidence="6" id="KW-1185">Reference proteome</keyword>
<dbReference type="InterPro" id="IPR027417">
    <property type="entry name" value="P-loop_NTPase"/>
</dbReference>
<dbReference type="Gene3D" id="3.40.50.300">
    <property type="entry name" value="P-loop containing nucleotide triphosphate hydrolases"/>
    <property type="match status" value="1"/>
</dbReference>
<dbReference type="GO" id="GO:0005829">
    <property type="term" value="C:cytosol"/>
    <property type="evidence" value="ECO:0007669"/>
    <property type="project" value="TreeGrafter"/>
</dbReference>
<dbReference type="GO" id="GO:0004331">
    <property type="term" value="F:fructose-2,6-bisphosphate 2-phosphatase activity"/>
    <property type="evidence" value="ECO:0007669"/>
    <property type="project" value="TreeGrafter"/>
</dbReference>
<organism evidence="5 6">
    <name type="scientific">Naegleria lovaniensis</name>
    <name type="common">Amoeba</name>
    <dbReference type="NCBI Taxonomy" id="51637"/>
    <lineage>
        <taxon>Eukaryota</taxon>
        <taxon>Discoba</taxon>
        <taxon>Heterolobosea</taxon>
        <taxon>Tetramitia</taxon>
        <taxon>Eutetramitia</taxon>
        <taxon>Vahlkampfiidae</taxon>
        <taxon>Naegleria</taxon>
    </lineage>
</organism>
<dbReference type="Pfam" id="PF00300">
    <property type="entry name" value="His_Phos_1"/>
    <property type="match status" value="1"/>
</dbReference>
<accession>A0AA88GP95</accession>
<evidence type="ECO:0000313" key="5">
    <source>
        <dbReference type="EMBL" id="KAG2386332.1"/>
    </source>
</evidence>
<dbReference type="GO" id="GO:0005524">
    <property type="term" value="F:ATP binding"/>
    <property type="evidence" value="ECO:0007669"/>
    <property type="project" value="UniProtKB-KW"/>
</dbReference>
<dbReference type="EMBL" id="PYSW02000016">
    <property type="protein sequence ID" value="KAG2386332.1"/>
    <property type="molecule type" value="Genomic_DNA"/>
</dbReference>
<evidence type="ECO:0000256" key="1">
    <source>
        <dbReference type="ARBA" id="ARBA00022741"/>
    </source>
</evidence>
<keyword evidence="2" id="KW-0067">ATP-binding</keyword>
<dbReference type="GO" id="GO:0006000">
    <property type="term" value="P:fructose metabolic process"/>
    <property type="evidence" value="ECO:0007669"/>
    <property type="project" value="InterPro"/>
</dbReference>
<dbReference type="InterPro" id="IPR003094">
    <property type="entry name" value="6Pfruct_kin"/>
</dbReference>
<feature type="compositionally biased region" description="Polar residues" evidence="3">
    <location>
        <begin position="1"/>
        <end position="19"/>
    </location>
</feature>
<evidence type="ECO:0000256" key="2">
    <source>
        <dbReference type="ARBA" id="ARBA00022840"/>
    </source>
</evidence>
<protein>
    <recommendedName>
        <fullName evidence="4">6-phosphofructo-2-kinase domain-containing protein</fullName>
    </recommendedName>
</protein>
<comment type="caution">
    <text evidence="5">The sequence shown here is derived from an EMBL/GenBank/DDBJ whole genome shotgun (WGS) entry which is preliminary data.</text>
</comment>
<dbReference type="AlphaFoldDB" id="A0AA88GP95"/>